<dbReference type="InParanoid" id="A2DN42"/>
<feature type="transmembrane region" description="Helical" evidence="1">
    <location>
        <begin position="150"/>
        <end position="174"/>
    </location>
</feature>
<accession>A2DN42</accession>
<proteinExistence type="predicted"/>
<dbReference type="Proteomes" id="UP000001542">
    <property type="component" value="Unassembled WGS sequence"/>
</dbReference>
<keyword evidence="1" id="KW-0812">Transmembrane</keyword>
<evidence type="ECO:0000313" key="3">
    <source>
        <dbReference type="Proteomes" id="UP000001542"/>
    </source>
</evidence>
<feature type="transmembrane region" description="Helical" evidence="1">
    <location>
        <begin position="107"/>
        <end position="124"/>
    </location>
</feature>
<evidence type="ECO:0000256" key="1">
    <source>
        <dbReference type="SAM" id="Phobius"/>
    </source>
</evidence>
<dbReference type="VEuPathDB" id="TrichDB:TVAG_122850"/>
<feature type="transmembrane region" description="Helical" evidence="1">
    <location>
        <begin position="365"/>
        <end position="386"/>
    </location>
</feature>
<dbReference type="KEGG" id="tva:5463725"/>
<keyword evidence="3" id="KW-1185">Reference proteome</keyword>
<name>A2DN42_TRIV3</name>
<dbReference type="AlphaFoldDB" id="A2DN42"/>
<feature type="transmembrane region" description="Helical" evidence="1">
    <location>
        <begin position="304"/>
        <end position="322"/>
    </location>
</feature>
<evidence type="ECO:0000313" key="2">
    <source>
        <dbReference type="EMBL" id="EAY18219.1"/>
    </source>
</evidence>
<feature type="transmembrane region" description="Helical" evidence="1">
    <location>
        <begin position="194"/>
        <end position="219"/>
    </location>
</feature>
<keyword evidence="1" id="KW-1133">Transmembrane helix</keyword>
<keyword evidence="1" id="KW-0472">Membrane</keyword>
<protein>
    <submittedName>
        <fullName evidence="2">Uncharacterized protein</fullName>
    </submittedName>
</protein>
<dbReference type="OMA" id="DHEANPA"/>
<sequence length="861" mass="99331">MSIPGGDLAGVLGNAGVAGAAGAAAGSGVVSAVGAQFDSTFQAFESCAKFVFDFVKLDIFMNFFQQISLWFTKFKFPEKFEKLFHKFMDFVSLVWQFVMGITELQIFYAWAIVSMVFFIFWLIQKTTDPEAEVKGPNAFGWEKRGTIWNLWVYGLVTAITLLYLPSITSGFKVIFCFEGLMSPYQLTCYSGKHWIHFAVAMVHFLFIGLYLPFQVYLTINKYQPKPQKYDASGEIFDLSYDKDKYLEQYKELVAADKCPYNFLYSGYEYGWSAYKVITMVVKMLLIIPLIPLFTAALAPACVSLAIVTVYALCSIISSPFILPQDDWIDLSARITAVCTIVLQICVIKDVLYPPWDSLALSVVNFANLGIMIIIFLSNLQFVKVFFRKKFGKLKFSPGMAYNPPIERQQRIWHRFWRGLFSSCGTLEPCFDRLNIMENIFRRYGKIEYKQSLIPPREDIAQARRMCLEIEGPDCYFRTNKREGKTCWGRMFITPFPFRINMIYDDNTMLELKDDEVVEFYRQNFFEQPVTQGRKVRMFLRCLNNETVNFELTKIVPRSEGGPKEEVPVHFHRGVLKVKAIANDPFANGFKVKIEFQDGECTLSNGKVLENIQYKAKGTTIGITESFTLNEELNKLLNDPENKHLIESKWPALVERIKLMHDDLEEERREDEEILSYNFWQLVYMNDHVPEDELIEYLNKFEQNQNVHDITTLYKQDLDGIYSRLKYYDCHPAIATWYCFFDDVALYNHMLNPIADNPDLFDMANSTALAYHPCTMEELKQKLEERGLRKHNGKGLFNDTVLNDLEQMLKQDCEQAYTPPDPSKIPYVSPMSQALLADTRCSSTPIMTVNTSYIATAFMCCI</sequence>
<dbReference type="VEuPathDB" id="TrichDB:TVAGG3_1011320"/>
<reference evidence="2" key="1">
    <citation type="submission" date="2006-10" db="EMBL/GenBank/DDBJ databases">
        <authorList>
            <person name="Amadeo P."/>
            <person name="Zhao Q."/>
            <person name="Wortman J."/>
            <person name="Fraser-Liggett C."/>
            <person name="Carlton J."/>
        </authorList>
    </citation>
    <scope>NUCLEOTIDE SEQUENCE</scope>
    <source>
        <strain evidence="2">G3</strain>
    </source>
</reference>
<dbReference type="EMBL" id="DS113221">
    <property type="protein sequence ID" value="EAY18219.1"/>
    <property type="molecule type" value="Genomic_DNA"/>
</dbReference>
<reference evidence="2" key="2">
    <citation type="journal article" date="2007" name="Science">
        <title>Draft genome sequence of the sexually transmitted pathogen Trichomonas vaginalis.</title>
        <authorList>
            <person name="Carlton J.M."/>
            <person name="Hirt R.P."/>
            <person name="Silva J.C."/>
            <person name="Delcher A.L."/>
            <person name="Schatz M."/>
            <person name="Zhao Q."/>
            <person name="Wortman J.R."/>
            <person name="Bidwell S.L."/>
            <person name="Alsmark U.C.M."/>
            <person name="Besteiro S."/>
            <person name="Sicheritz-Ponten T."/>
            <person name="Noel C.J."/>
            <person name="Dacks J.B."/>
            <person name="Foster P.G."/>
            <person name="Simillion C."/>
            <person name="Van de Peer Y."/>
            <person name="Miranda-Saavedra D."/>
            <person name="Barton G.J."/>
            <person name="Westrop G.D."/>
            <person name="Mueller S."/>
            <person name="Dessi D."/>
            <person name="Fiori P.L."/>
            <person name="Ren Q."/>
            <person name="Paulsen I."/>
            <person name="Zhang H."/>
            <person name="Bastida-Corcuera F.D."/>
            <person name="Simoes-Barbosa A."/>
            <person name="Brown M.T."/>
            <person name="Hayes R.D."/>
            <person name="Mukherjee M."/>
            <person name="Okumura C.Y."/>
            <person name="Schneider R."/>
            <person name="Smith A.J."/>
            <person name="Vanacova S."/>
            <person name="Villalvazo M."/>
            <person name="Haas B.J."/>
            <person name="Pertea M."/>
            <person name="Feldblyum T.V."/>
            <person name="Utterback T.R."/>
            <person name="Shu C.L."/>
            <person name="Osoegawa K."/>
            <person name="de Jong P.J."/>
            <person name="Hrdy I."/>
            <person name="Horvathova L."/>
            <person name="Zubacova Z."/>
            <person name="Dolezal P."/>
            <person name="Malik S.B."/>
            <person name="Logsdon J.M. Jr."/>
            <person name="Henze K."/>
            <person name="Gupta A."/>
            <person name="Wang C.C."/>
            <person name="Dunne R.L."/>
            <person name="Upcroft J.A."/>
            <person name="Upcroft P."/>
            <person name="White O."/>
            <person name="Salzberg S.L."/>
            <person name="Tang P."/>
            <person name="Chiu C.-H."/>
            <person name="Lee Y.-S."/>
            <person name="Embley T.M."/>
            <person name="Coombs G.H."/>
            <person name="Mottram J.C."/>
            <person name="Tachezy J."/>
            <person name="Fraser-Liggett C.M."/>
            <person name="Johnson P.J."/>
        </authorList>
    </citation>
    <scope>NUCLEOTIDE SEQUENCE [LARGE SCALE GENOMIC DNA]</scope>
    <source>
        <strain evidence="2">G3</strain>
    </source>
</reference>
<gene>
    <name evidence="2" type="ORF">TVAG_122850</name>
</gene>
<dbReference type="RefSeq" id="XP_001579205.1">
    <property type="nucleotide sequence ID" value="XM_001579155.1"/>
</dbReference>
<dbReference type="SMR" id="A2DN42"/>
<organism evidence="2 3">
    <name type="scientific">Trichomonas vaginalis (strain ATCC PRA-98 / G3)</name>
    <dbReference type="NCBI Taxonomy" id="412133"/>
    <lineage>
        <taxon>Eukaryota</taxon>
        <taxon>Metamonada</taxon>
        <taxon>Parabasalia</taxon>
        <taxon>Trichomonadida</taxon>
        <taxon>Trichomonadidae</taxon>
        <taxon>Trichomonas</taxon>
    </lineage>
</organism>
<feature type="transmembrane region" description="Helical" evidence="1">
    <location>
        <begin position="276"/>
        <end position="298"/>
    </location>
</feature>
<dbReference type="OrthoDB" id="10261361at2759"/>
<feature type="transmembrane region" description="Helical" evidence="1">
    <location>
        <begin position="334"/>
        <end position="353"/>
    </location>
</feature>
<dbReference type="eggNOG" id="ENOG502QVFY">
    <property type="taxonomic scope" value="Eukaryota"/>
</dbReference>
<dbReference type="STRING" id="5722.A2DN42"/>